<dbReference type="EMBL" id="ATHJ01000144">
    <property type="protein sequence ID" value="EPR32457.1"/>
    <property type="molecule type" value="Genomic_DNA"/>
</dbReference>
<reference evidence="2 3" key="1">
    <citation type="journal article" date="2013" name="Genome Announc.">
        <title>Draft genome sequences for three mercury-methylating, sulfate-reducing bacteria.</title>
        <authorList>
            <person name="Brown S.D."/>
            <person name="Hurt R.A.Jr."/>
            <person name="Gilmour C.C."/>
            <person name="Elias D.A."/>
        </authorList>
    </citation>
    <scope>NUCLEOTIDE SEQUENCE [LARGE SCALE GENOMIC DNA]</scope>
    <source>
        <strain evidence="2 3">DSM 2059</strain>
    </source>
</reference>
<dbReference type="RefSeq" id="WP_020878842.1">
    <property type="nucleotide sequence ID" value="NZ_ATHJ01000144.1"/>
</dbReference>
<name>S7T5Y0_DESML</name>
<keyword evidence="1" id="KW-0472">Membrane</keyword>
<dbReference type="Proteomes" id="UP000014977">
    <property type="component" value="Unassembled WGS sequence"/>
</dbReference>
<keyword evidence="3" id="KW-1185">Reference proteome</keyword>
<evidence type="ECO:0000313" key="3">
    <source>
        <dbReference type="Proteomes" id="UP000014977"/>
    </source>
</evidence>
<gene>
    <name evidence="2" type="ORF">dsmv_3674</name>
</gene>
<comment type="caution">
    <text evidence="2">The sequence shown here is derived from an EMBL/GenBank/DDBJ whole genome shotgun (WGS) entry which is preliminary data.</text>
</comment>
<dbReference type="OrthoDB" id="5405940at2"/>
<feature type="transmembrane region" description="Helical" evidence="1">
    <location>
        <begin position="20"/>
        <end position="47"/>
    </location>
</feature>
<evidence type="ECO:0008006" key="4">
    <source>
        <dbReference type="Google" id="ProtNLM"/>
    </source>
</evidence>
<dbReference type="AlphaFoldDB" id="S7T5Y0"/>
<feature type="transmembrane region" description="Helical" evidence="1">
    <location>
        <begin position="53"/>
        <end position="73"/>
    </location>
</feature>
<dbReference type="STRING" id="897.B2D07_18705"/>
<sequence length="173" mass="19420">MKTRGKKQKNRPQKEQVGLFKGVAAAYLILILHAVFIALLGCLVLFFRGMVQYMLWIFIGGTALVTYSGYRVYKRMKQEQRNFSELLRLPLLNGNSVEVSFLGGIASLKVESPGARAIPIAYDDAVSPRQLAAPDTSRVRELTELASLFEKNLITLEEYETSKKHIIEGYSCS</sequence>
<keyword evidence="1" id="KW-1133">Transmembrane helix</keyword>
<dbReference type="eggNOG" id="ENOG5030WIJ">
    <property type="taxonomic scope" value="Bacteria"/>
</dbReference>
<accession>S7T5Y0</accession>
<organism evidence="2 3">
    <name type="scientific">Desulfococcus multivorans DSM 2059</name>
    <dbReference type="NCBI Taxonomy" id="1121405"/>
    <lineage>
        <taxon>Bacteria</taxon>
        <taxon>Pseudomonadati</taxon>
        <taxon>Thermodesulfobacteriota</taxon>
        <taxon>Desulfobacteria</taxon>
        <taxon>Desulfobacterales</taxon>
        <taxon>Desulfococcaceae</taxon>
        <taxon>Desulfococcus</taxon>
    </lineage>
</organism>
<evidence type="ECO:0000256" key="1">
    <source>
        <dbReference type="SAM" id="Phobius"/>
    </source>
</evidence>
<keyword evidence="1" id="KW-0812">Transmembrane</keyword>
<proteinExistence type="predicted"/>
<protein>
    <recommendedName>
        <fullName evidence="4">SHOCT domain-containing protein</fullName>
    </recommendedName>
</protein>
<evidence type="ECO:0000313" key="2">
    <source>
        <dbReference type="EMBL" id="EPR32457.1"/>
    </source>
</evidence>